<sequence>MSEDGTGRIICGDALEELPELPEASAHAVVTDPPYGLAFMGRDWDRFSAEEYQDWCRQWAEEAYRVLKPGGHLLAFSSNRTHHRLFSGVEDAAFEIRDTVTWHYGNGFPKYTDMFLKPATEFVVLARRPFDGSAADCFEEHGTAYLNIDACRVAGEERPKRTQEDGETDRNSLDAAEDNSLQSSGKASGTTTEGRYPSNAVFDEPVANDLDAEIGELSAGGTPAKRNGIGSDRVFGSATGQEDLGERVETSSGGPSRYFYTSKATEAERTLNGQIDNGHPTVKPMDLMEWLVTLVSREGQVVVDPFCGTGTTCQAAKELDREWVGIEQDPRWADVARVRCGLSPIDPSHVRGDDDQSGLEDYFARTDGGNGRSVDTGTDQSEGCE</sequence>
<dbReference type="InterPro" id="IPR029063">
    <property type="entry name" value="SAM-dependent_MTases_sf"/>
</dbReference>
<feature type="compositionally biased region" description="Basic and acidic residues" evidence="5">
    <location>
        <begin position="157"/>
        <end position="172"/>
    </location>
</feature>
<feature type="compositionally biased region" description="Polar residues" evidence="5">
    <location>
        <begin position="373"/>
        <end position="385"/>
    </location>
</feature>
<dbReference type="PRINTS" id="PR00508">
    <property type="entry name" value="S21N4MTFRASE"/>
</dbReference>
<dbReference type="InterPro" id="IPR001091">
    <property type="entry name" value="RM_Methyltransferase"/>
</dbReference>
<dbReference type="SUPFAM" id="SSF53335">
    <property type="entry name" value="S-adenosyl-L-methionine-dependent methyltransferases"/>
    <property type="match status" value="1"/>
</dbReference>
<evidence type="ECO:0000313" key="7">
    <source>
        <dbReference type="EMBL" id="QLH78693.1"/>
    </source>
</evidence>
<proteinExistence type="inferred from homology"/>
<dbReference type="Gene3D" id="3.40.50.150">
    <property type="entry name" value="Vaccinia Virus protein VP39"/>
    <property type="match status" value="1"/>
</dbReference>
<dbReference type="EC" id="2.1.1.113" evidence="4"/>
<evidence type="ECO:0000313" key="8">
    <source>
        <dbReference type="Proteomes" id="UP000509667"/>
    </source>
</evidence>
<keyword evidence="4" id="KW-0949">S-adenosyl-L-methionine</keyword>
<protein>
    <recommendedName>
        <fullName evidence="4">Type II methyltransferase</fullName>
        <ecNumber evidence="4">2.1.1.113</ecNumber>
    </recommendedName>
    <alternativeName>
        <fullName evidence="4">N-4 cytosine-specific methyltransferase</fullName>
    </alternativeName>
</protein>
<dbReference type="GO" id="GO:0009307">
    <property type="term" value="P:DNA restriction-modification system"/>
    <property type="evidence" value="ECO:0007669"/>
    <property type="project" value="UniProtKB-KW"/>
</dbReference>
<evidence type="ECO:0000256" key="5">
    <source>
        <dbReference type="SAM" id="MobiDB-lite"/>
    </source>
</evidence>
<evidence type="ECO:0000256" key="3">
    <source>
        <dbReference type="ARBA" id="ARBA00022679"/>
    </source>
</evidence>
<organism evidence="7 8">
    <name type="scientific">Halosimplex rubrum</name>
    <dbReference type="NCBI Taxonomy" id="869889"/>
    <lineage>
        <taxon>Archaea</taxon>
        <taxon>Methanobacteriati</taxon>
        <taxon>Methanobacteriota</taxon>
        <taxon>Stenosarchaea group</taxon>
        <taxon>Halobacteria</taxon>
        <taxon>Halobacteriales</taxon>
        <taxon>Haloarculaceae</taxon>
        <taxon>Halosimplex</taxon>
    </lineage>
</organism>
<dbReference type="PROSITE" id="PS00092">
    <property type="entry name" value="N6_MTASE"/>
    <property type="match status" value="1"/>
</dbReference>
<feature type="region of interest" description="Disordered" evidence="5">
    <location>
        <begin position="157"/>
        <end position="201"/>
    </location>
</feature>
<dbReference type="CDD" id="cd02440">
    <property type="entry name" value="AdoMet_MTases"/>
    <property type="match status" value="1"/>
</dbReference>
<dbReference type="PANTHER" id="PTHR13370:SF3">
    <property type="entry name" value="TRNA (GUANINE(10)-N2)-METHYLTRANSFERASE HOMOLOG"/>
    <property type="match status" value="1"/>
</dbReference>
<feature type="region of interest" description="Disordered" evidence="5">
    <location>
        <begin position="217"/>
        <end position="257"/>
    </location>
</feature>
<feature type="compositionally biased region" description="Polar residues" evidence="5">
    <location>
        <begin position="179"/>
        <end position="193"/>
    </location>
</feature>
<feature type="domain" description="DNA methylase N-4/N-6" evidence="6">
    <location>
        <begin position="27"/>
        <end position="335"/>
    </location>
</feature>
<evidence type="ECO:0000256" key="2">
    <source>
        <dbReference type="ARBA" id="ARBA00022603"/>
    </source>
</evidence>
<dbReference type="REBASE" id="411832">
    <property type="entry name" value="M.HruR27ORF15965P"/>
</dbReference>
<feature type="region of interest" description="Disordered" evidence="5">
    <location>
        <begin position="343"/>
        <end position="385"/>
    </location>
</feature>
<accession>A0A7D5T764</accession>
<dbReference type="GO" id="GO:0032259">
    <property type="term" value="P:methylation"/>
    <property type="evidence" value="ECO:0007669"/>
    <property type="project" value="UniProtKB-KW"/>
</dbReference>
<dbReference type="GO" id="GO:0005737">
    <property type="term" value="C:cytoplasm"/>
    <property type="evidence" value="ECO:0007669"/>
    <property type="project" value="TreeGrafter"/>
</dbReference>
<evidence type="ECO:0000259" key="6">
    <source>
        <dbReference type="Pfam" id="PF01555"/>
    </source>
</evidence>
<dbReference type="KEGG" id="hrr:HZS55_15965"/>
<dbReference type="GeneID" id="56079390"/>
<dbReference type="Proteomes" id="UP000509667">
    <property type="component" value="Chromosome"/>
</dbReference>
<dbReference type="PANTHER" id="PTHR13370">
    <property type="entry name" value="RNA METHYLASE-RELATED"/>
    <property type="match status" value="1"/>
</dbReference>
<comment type="catalytic activity">
    <reaction evidence="4">
        <text>a 2'-deoxycytidine in DNA + S-adenosyl-L-methionine = an N(4)-methyl-2'-deoxycytidine in DNA + S-adenosyl-L-homocysteine + H(+)</text>
        <dbReference type="Rhea" id="RHEA:16857"/>
        <dbReference type="Rhea" id="RHEA-COMP:11369"/>
        <dbReference type="Rhea" id="RHEA-COMP:13674"/>
        <dbReference type="ChEBI" id="CHEBI:15378"/>
        <dbReference type="ChEBI" id="CHEBI:57856"/>
        <dbReference type="ChEBI" id="CHEBI:59789"/>
        <dbReference type="ChEBI" id="CHEBI:85452"/>
        <dbReference type="ChEBI" id="CHEBI:137933"/>
        <dbReference type="EC" id="2.1.1.113"/>
    </reaction>
</comment>
<gene>
    <name evidence="7" type="ORF">HZS55_15965</name>
</gene>
<keyword evidence="4" id="KW-0680">Restriction system</keyword>
<dbReference type="RefSeq" id="WP_179908572.1">
    <property type="nucleotide sequence ID" value="NZ_CP058910.1"/>
</dbReference>
<evidence type="ECO:0000256" key="4">
    <source>
        <dbReference type="RuleBase" id="RU362026"/>
    </source>
</evidence>
<keyword evidence="3 7" id="KW-0808">Transferase</keyword>
<dbReference type="EMBL" id="CP058910">
    <property type="protein sequence ID" value="QLH78693.1"/>
    <property type="molecule type" value="Genomic_DNA"/>
</dbReference>
<dbReference type="AlphaFoldDB" id="A0A7D5T764"/>
<dbReference type="InterPro" id="IPR002052">
    <property type="entry name" value="DNA_methylase_N6_adenine_CS"/>
</dbReference>
<name>A0A7D5T764_9EURY</name>
<dbReference type="GO" id="GO:0003677">
    <property type="term" value="F:DNA binding"/>
    <property type="evidence" value="ECO:0007669"/>
    <property type="project" value="InterPro"/>
</dbReference>
<dbReference type="GO" id="GO:0015667">
    <property type="term" value="F:site-specific DNA-methyltransferase (cytosine-N4-specific) activity"/>
    <property type="evidence" value="ECO:0007669"/>
    <property type="project" value="UniProtKB-EC"/>
</dbReference>
<keyword evidence="8" id="KW-1185">Reference proteome</keyword>
<dbReference type="OrthoDB" id="241751at2157"/>
<reference evidence="7 8" key="1">
    <citation type="submission" date="2020-07" db="EMBL/GenBank/DDBJ databases">
        <title>Halosimplex pelagicum sp. nov. and Halosimplex rubrum sp. nov., isolated from salted brown alga Laminaria, and emended description of the genus Halosimplex.</title>
        <authorList>
            <person name="Cui H."/>
        </authorList>
    </citation>
    <scope>NUCLEOTIDE SEQUENCE [LARGE SCALE GENOMIC DNA]</scope>
    <source>
        <strain evidence="7 8">R27</strain>
    </source>
</reference>
<keyword evidence="2 4" id="KW-0489">Methyltransferase</keyword>
<dbReference type="GO" id="GO:0008170">
    <property type="term" value="F:N-methyltransferase activity"/>
    <property type="evidence" value="ECO:0007669"/>
    <property type="project" value="InterPro"/>
</dbReference>
<evidence type="ECO:0000256" key="1">
    <source>
        <dbReference type="ARBA" id="ARBA00006594"/>
    </source>
</evidence>
<dbReference type="Pfam" id="PF01555">
    <property type="entry name" value="N6_N4_Mtase"/>
    <property type="match status" value="1"/>
</dbReference>
<dbReference type="InterPro" id="IPR002941">
    <property type="entry name" value="DNA_methylase_N4/N6"/>
</dbReference>
<comment type="similarity">
    <text evidence="1 4">Belongs to the N(4)/N(6)-methyltransferase family.</text>
</comment>